<sequence length="685" mass="78664">MINTSRQDGFMHFRNVVCLLSCSLFLSSAWGCRLSAPEHNIYQKQGKGVVYLRPYKETNLSLPDVNYKSLRRLPNLLIDPTTLDKWDKVPPLTDLTTDYLYEGAQAWYPHYSWHSDGRYILYAGEVVQNPPDKPPVDVASFKAWGDFAEDKHSLYFEGTRTDDNGGENSLDIKTLHQVKFRSPWKPDFLGLILRDANFLYVDGHRLADPDSFRVLAQKSWDQRGKFSTTFNPCVAVPFGPWDTLARTRTKIIINGEQLKADPETFTVVRWMPGSLLTWRDKNGLQRKVLNQGNLDKDRANSCATFNLQEHFVSWCKGPECQQEVLPGLDPEQFHPLSNTVAQYQDKLYTIKKTGFGENRLNIVTLDNPGLVIDKRFNAGRTHGYLLTKLPADGEEEDGLQVFDSSGPLILMDYRVPDEHEAHLSDSPHYKKWYAHDDRYVYAFDGSQLWRYPTPNTKAVRVKWKTKDSGYGYWANYRSGELDGRLLEDGAFIPTGIPYNSSVNIAQYSDGEGSFLVGETDVSWRKLRSTDQQWSQWEKLPDIDPKAFHPITDRVAQYKNHLYIAKLSPFGEDTLEIITLDSSAPFLKQRINAGKGHGYFMRSSRLRDDIQIFAIDGPLKTTERFAYDNRYVYTWIGSQLYRTASPCPSRTRNLDQNMFSSNDDIIILTTEEECHKTPDIEQTLKL</sequence>
<dbReference type="KEGG" id="ect:ECIAI39_2982"/>
<gene>
    <name evidence="1" type="ordered locus">ECIAI39_2982</name>
</gene>
<dbReference type="HOGENOM" id="CLU_025860_0_0_6"/>
<dbReference type="STRING" id="585057.ECIAI39_2982"/>
<dbReference type="PATRIC" id="fig|585057.6.peg.3094"/>
<dbReference type="RefSeq" id="WP_000611185.1">
    <property type="nucleotide sequence ID" value="NC_011750.1"/>
</dbReference>
<proteinExistence type="predicted"/>
<dbReference type="EMBL" id="CU928164">
    <property type="protein sequence ID" value="CAR19101.1"/>
    <property type="molecule type" value="Genomic_DNA"/>
</dbReference>
<dbReference type="Proteomes" id="UP000000749">
    <property type="component" value="Chromosome"/>
</dbReference>
<evidence type="ECO:0000313" key="1">
    <source>
        <dbReference type="EMBL" id="CAR19101.1"/>
    </source>
</evidence>
<protein>
    <submittedName>
        <fullName evidence="1">Conserved hypotethical Protein putative exported protein</fullName>
    </submittedName>
</protein>
<name>A0A0H3MJG3_ECO7I</name>
<reference evidence="2" key="1">
    <citation type="journal article" date="2009" name="PLoS Genet.">
        <title>Organised genome dynamics in the Escherichia coli species results in highly diverse adaptive paths.</title>
        <authorList>
            <person name="Touchon M."/>
            <person name="Hoede C."/>
            <person name="Tenaillon O."/>
            <person name="Barbe V."/>
            <person name="Baeriswyl S."/>
            <person name="Bidet P."/>
            <person name="Bingen E."/>
            <person name="Bonacorsi S."/>
            <person name="Bouchier C."/>
            <person name="Bouvet O."/>
            <person name="Calteau A."/>
            <person name="Chiapello H."/>
            <person name="Clermont O."/>
            <person name="Cruveiller S."/>
            <person name="Danchin A."/>
            <person name="Diard M."/>
            <person name="Dossat C."/>
            <person name="Karoui M.E."/>
            <person name="Frapy E."/>
            <person name="Garry L."/>
            <person name="Ghigo J.M."/>
            <person name="Gilles A.M."/>
            <person name="Johnson J."/>
            <person name="Le Bouguenec C."/>
            <person name="Lescat M."/>
            <person name="Mangenot S."/>
            <person name="Martinez-Jehanne V."/>
            <person name="Matic I."/>
            <person name="Nassif X."/>
            <person name="Oztas S."/>
            <person name="Petit M.A."/>
            <person name="Pichon C."/>
            <person name="Rouy Z."/>
            <person name="Ruf C.S."/>
            <person name="Schneider D."/>
            <person name="Tourret J."/>
            <person name="Vacherie B."/>
            <person name="Vallenet D."/>
            <person name="Medigue C."/>
            <person name="Rocha E.P.C."/>
            <person name="Denamur E."/>
        </authorList>
    </citation>
    <scope>NUCLEOTIDE SEQUENCE [LARGE SCALE GENOMIC DNA]</scope>
    <source>
        <strain evidence="2">IAI39 / ExPEC</strain>
    </source>
</reference>
<evidence type="ECO:0000313" key="2">
    <source>
        <dbReference type="Proteomes" id="UP000000749"/>
    </source>
</evidence>
<dbReference type="AlphaFoldDB" id="A0A0H3MJG3"/>
<organism evidence="1 2">
    <name type="scientific">Escherichia coli O7:K1 (strain IAI39 / ExPEC)</name>
    <dbReference type="NCBI Taxonomy" id="585057"/>
    <lineage>
        <taxon>Bacteria</taxon>
        <taxon>Pseudomonadati</taxon>
        <taxon>Pseudomonadota</taxon>
        <taxon>Gammaproteobacteria</taxon>
        <taxon>Enterobacterales</taxon>
        <taxon>Enterobacteriaceae</taxon>
        <taxon>Escherichia</taxon>
    </lineage>
</organism>
<accession>A0A0H3MJG3</accession>